<dbReference type="Proteomes" id="UP001157502">
    <property type="component" value="Chromosome 25"/>
</dbReference>
<dbReference type="EMBL" id="CM055752">
    <property type="protein sequence ID" value="KAJ7992537.1"/>
    <property type="molecule type" value="Genomic_DNA"/>
</dbReference>
<evidence type="ECO:0000313" key="1">
    <source>
        <dbReference type="EMBL" id="KAJ7992537.1"/>
    </source>
</evidence>
<protein>
    <submittedName>
        <fullName evidence="1">Uncharacterized protein</fullName>
    </submittedName>
</protein>
<evidence type="ECO:0000313" key="2">
    <source>
        <dbReference type="Proteomes" id="UP001157502"/>
    </source>
</evidence>
<reference evidence="1" key="1">
    <citation type="submission" date="2021-05" db="EMBL/GenBank/DDBJ databases">
        <authorList>
            <person name="Pan Q."/>
            <person name="Jouanno E."/>
            <person name="Zahm M."/>
            <person name="Klopp C."/>
            <person name="Cabau C."/>
            <person name="Louis A."/>
            <person name="Berthelot C."/>
            <person name="Parey E."/>
            <person name="Roest Crollius H."/>
            <person name="Montfort J."/>
            <person name="Robinson-Rechavi M."/>
            <person name="Bouchez O."/>
            <person name="Lampietro C."/>
            <person name="Lopez Roques C."/>
            <person name="Donnadieu C."/>
            <person name="Postlethwait J."/>
            <person name="Bobe J."/>
            <person name="Dillon D."/>
            <person name="Chandos A."/>
            <person name="von Hippel F."/>
            <person name="Guiguen Y."/>
        </authorList>
    </citation>
    <scope>NUCLEOTIDE SEQUENCE</scope>
    <source>
        <strain evidence="1">YG-Jan2019</strain>
    </source>
</reference>
<comment type="caution">
    <text evidence="1">The sequence shown here is derived from an EMBL/GenBank/DDBJ whole genome shotgun (WGS) entry which is preliminary data.</text>
</comment>
<gene>
    <name evidence="1" type="ORF">DPEC_G00279710</name>
</gene>
<organism evidence="1 2">
    <name type="scientific">Dallia pectoralis</name>
    <name type="common">Alaska blackfish</name>
    <dbReference type="NCBI Taxonomy" id="75939"/>
    <lineage>
        <taxon>Eukaryota</taxon>
        <taxon>Metazoa</taxon>
        <taxon>Chordata</taxon>
        <taxon>Craniata</taxon>
        <taxon>Vertebrata</taxon>
        <taxon>Euteleostomi</taxon>
        <taxon>Actinopterygii</taxon>
        <taxon>Neopterygii</taxon>
        <taxon>Teleostei</taxon>
        <taxon>Protacanthopterygii</taxon>
        <taxon>Esociformes</taxon>
        <taxon>Umbridae</taxon>
        <taxon>Dallia</taxon>
    </lineage>
</organism>
<keyword evidence="2" id="KW-1185">Reference proteome</keyword>
<sequence>MPSFRWRNVKPPLSLPSPQSRTAPRLTDGKVIAMVLSPRVDFVAEWAEEEMGTSTEMEADWRRDEGKKQQQTSSVARGLVSLLHLRRCHIEIFIVSYSSIFMLFLSHSNPSTPLHFPTPVFTASPCQTDHLGKNNIAAELVVKPSNGHAMSSENKY</sequence>
<name>A0ACC2FMM1_DALPE</name>
<proteinExistence type="predicted"/>
<accession>A0ACC2FMM1</accession>